<name>A0AAV2MZF0_9HYME</name>
<feature type="domain" description="DUF6570" evidence="1">
    <location>
        <begin position="1"/>
        <end position="85"/>
    </location>
</feature>
<evidence type="ECO:0000313" key="3">
    <source>
        <dbReference type="Proteomes" id="UP001497644"/>
    </source>
</evidence>
<protein>
    <recommendedName>
        <fullName evidence="1">DUF6570 domain-containing protein</fullName>
    </recommendedName>
</protein>
<proteinExistence type="predicted"/>
<dbReference type="AlphaFoldDB" id="A0AAV2MZF0"/>
<sequence>MVSPYIPFMQIKVLQAYAINPQLSLKGSIVNIPVEINEMVNVLPRTFDKMSTIQIKLKRHMENKSDYMYKTINPAKICEALEYLQ</sequence>
<evidence type="ECO:0000259" key="1">
    <source>
        <dbReference type="Pfam" id="PF20209"/>
    </source>
</evidence>
<dbReference type="EMBL" id="CAXIPU020000732">
    <property type="protein sequence ID" value="CAL1672610.1"/>
    <property type="molecule type" value="Genomic_DNA"/>
</dbReference>
<dbReference type="Pfam" id="PF20209">
    <property type="entry name" value="DUF6570"/>
    <property type="match status" value="1"/>
</dbReference>
<reference evidence="2" key="1">
    <citation type="submission" date="2024-04" db="EMBL/GenBank/DDBJ databases">
        <authorList>
            <consortium name="Molecular Ecology Group"/>
        </authorList>
    </citation>
    <scope>NUCLEOTIDE SEQUENCE</scope>
</reference>
<accession>A0AAV2MZF0</accession>
<evidence type="ECO:0000313" key="2">
    <source>
        <dbReference type="EMBL" id="CAL1672610.1"/>
    </source>
</evidence>
<keyword evidence="3" id="KW-1185">Reference proteome</keyword>
<organism evidence="2 3">
    <name type="scientific">Lasius platythorax</name>
    <dbReference type="NCBI Taxonomy" id="488582"/>
    <lineage>
        <taxon>Eukaryota</taxon>
        <taxon>Metazoa</taxon>
        <taxon>Ecdysozoa</taxon>
        <taxon>Arthropoda</taxon>
        <taxon>Hexapoda</taxon>
        <taxon>Insecta</taxon>
        <taxon>Pterygota</taxon>
        <taxon>Neoptera</taxon>
        <taxon>Endopterygota</taxon>
        <taxon>Hymenoptera</taxon>
        <taxon>Apocrita</taxon>
        <taxon>Aculeata</taxon>
        <taxon>Formicoidea</taxon>
        <taxon>Formicidae</taxon>
        <taxon>Formicinae</taxon>
        <taxon>Lasius</taxon>
        <taxon>Lasius</taxon>
    </lineage>
</organism>
<dbReference type="Proteomes" id="UP001497644">
    <property type="component" value="Unassembled WGS sequence"/>
</dbReference>
<dbReference type="InterPro" id="IPR046700">
    <property type="entry name" value="DUF6570"/>
</dbReference>
<comment type="caution">
    <text evidence="2">The sequence shown here is derived from an EMBL/GenBank/DDBJ whole genome shotgun (WGS) entry which is preliminary data.</text>
</comment>
<gene>
    <name evidence="2" type="ORF">LPLAT_LOCUS9516</name>
</gene>